<keyword evidence="8" id="KW-1185">Reference proteome</keyword>
<dbReference type="SMART" id="SM00102">
    <property type="entry name" value="ADF"/>
    <property type="match status" value="1"/>
</dbReference>
<evidence type="ECO:0000256" key="3">
    <source>
        <dbReference type="ARBA" id="ARBA00023203"/>
    </source>
</evidence>
<dbReference type="GO" id="GO:0030864">
    <property type="term" value="C:cortical actin cytoskeleton"/>
    <property type="evidence" value="ECO:0007669"/>
    <property type="project" value="TreeGrafter"/>
</dbReference>
<dbReference type="GO" id="GO:0051015">
    <property type="term" value="F:actin filament binding"/>
    <property type="evidence" value="ECO:0007669"/>
    <property type="project" value="TreeGrafter"/>
</dbReference>
<evidence type="ECO:0000256" key="5">
    <source>
        <dbReference type="ARBA" id="ARBA00038052"/>
    </source>
</evidence>
<dbReference type="Proteomes" id="UP001211065">
    <property type="component" value="Unassembled WGS sequence"/>
</dbReference>
<dbReference type="Pfam" id="PF00241">
    <property type="entry name" value="Cofilin_ADF"/>
    <property type="match status" value="1"/>
</dbReference>
<feature type="domain" description="ADF-H" evidence="6">
    <location>
        <begin position="1"/>
        <end position="136"/>
    </location>
</feature>
<gene>
    <name evidence="7" type="ORF">HK099_006769</name>
</gene>
<keyword evidence="3" id="KW-0009">Actin-binding</keyword>
<dbReference type="PROSITE" id="PS51263">
    <property type="entry name" value="ADF_H"/>
    <property type="match status" value="1"/>
</dbReference>
<reference evidence="7" key="1">
    <citation type="submission" date="2020-05" db="EMBL/GenBank/DDBJ databases">
        <title>Phylogenomic resolution of chytrid fungi.</title>
        <authorList>
            <person name="Stajich J.E."/>
            <person name="Amses K."/>
            <person name="Simmons R."/>
            <person name="Seto K."/>
            <person name="Myers J."/>
            <person name="Bonds A."/>
            <person name="Quandt C.A."/>
            <person name="Barry K."/>
            <person name="Liu P."/>
            <person name="Grigoriev I."/>
            <person name="Longcore J.E."/>
            <person name="James T.Y."/>
        </authorList>
    </citation>
    <scope>NUCLEOTIDE SEQUENCE</scope>
    <source>
        <strain evidence="7">JEL0476</strain>
    </source>
</reference>
<dbReference type="PANTHER" id="PTHR10829:SF56">
    <property type="entry name" value="ADF-H DOMAIN-CONTAINING PROTEIN"/>
    <property type="match status" value="1"/>
</dbReference>
<dbReference type="GO" id="GO:0005884">
    <property type="term" value="C:actin filament"/>
    <property type="evidence" value="ECO:0007669"/>
    <property type="project" value="TreeGrafter"/>
</dbReference>
<accession>A0AAD5TXJ3</accession>
<evidence type="ECO:0000313" key="8">
    <source>
        <dbReference type="Proteomes" id="UP001211065"/>
    </source>
</evidence>
<dbReference type="PANTHER" id="PTHR10829">
    <property type="entry name" value="CORTACTIN AND DREBRIN"/>
    <property type="match status" value="1"/>
</dbReference>
<organism evidence="7 8">
    <name type="scientific">Clydaea vesicula</name>
    <dbReference type="NCBI Taxonomy" id="447962"/>
    <lineage>
        <taxon>Eukaryota</taxon>
        <taxon>Fungi</taxon>
        <taxon>Fungi incertae sedis</taxon>
        <taxon>Chytridiomycota</taxon>
        <taxon>Chytridiomycota incertae sedis</taxon>
        <taxon>Chytridiomycetes</taxon>
        <taxon>Lobulomycetales</taxon>
        <taxon>Lobulomycetaceae</taxon>
        <taxon>Clydaea</taxon>
    </lineage>
</organism>
<keyword evidence="4" id="KW-0206">Cytoskeleton</keyword>
<comment type="subcellular location">
    <subcellularLocation>
        <location evidence="1">Cytoplasm</location>
        <location evidence="1">Cytoskeleton</location>
    </subcellularLocation>
</comment>
<name>A0AAD5TXJ3_9FUNG</name>
<dbReference type="AlphaFoldDB" id="A0AAD5TXJ3"/>
<dbReference type="CDD" id="cd11282">
    <property type="entry name" value="ADF_coactosin_like"/>
    <property type="match status" value="1"/>
</dbReference>
<proteinExistence type="inferred from homology"/>
<dbReference type="Gene3D" id="3.40.20.10">
    <property type="entry name" value="Severin"/>
    <property type="match status" value="1"/>
</dbReference>
<evidence type="ECO:0000256" key="4">
    <source>
        <dbReference type="ARBA" id="ARBA00023212"/>
    </source>
</evidence>
<protein>
    <recommendedName>
        <fullName evidence="6">ADF-H domain-containing protein</fullName>
    </recommendedName>
</protein>
<dbReference type="InterPro" id="IPR029006">
    <property type="entry name" value="ADF-H/Gelsolin-like_dom_sf"/>
</dbReference>
<evidence type="ECO:0000313" key="7">
    <source>
        <dbReference type="EMBL" id="KAJ3214658.1"/>
    </source>
</evidence>
<dbReference type="GO" id="GO:0030833">
    <property type="term" value="P:regulation of actin filament polymerization"/>
    <property type="evidence" value="ECO:0007669"/>
    <property type="project" value="TreeGrafter"/>
</dbReference>
<dbReference type="GO" id="GO:0030427">
    <property type="term" value="C:site of polarized growth"/>
    <property type="evidence" value="ECO:0007669"/>
    <property type="project" value="TreeGrafter"/>
</dbReference>
<sequence length="200" mass="21952">MYAMINPLPTGKDLHVICVVLLIDAARLLLGYSDDKKDELNLVGSGSGGLEELKSHLKPDQANFGYLRVTIGNDELSQRAKFVLVSWCGSEVKVMRKAKLSVHISDVKNVLKAFAVEIAASDMDDLDSKKVDLLVKKAMGQIANWLILETEPGNGGLLVALEGNQNLFTYGEILQVYLLPEIKAARKNFGIDMVFGVYAR</sequence>
<keyword evidence="2" id="KW-0963">Cytoplasm</keyword>
<dbReference type="SUPFAM" id="SSF55753">
    <property type="entry name" value="Actin depolymerizing proteins"/>
    <property type="match status" value="1"/>
</dbReference>
<dbReference type="EMBL" id="JADGJW010000602">
    <property type="protein sequence ID" value="KAJ3214658.1"/>
    <property type="molecule type" value="Genomic_DNA"/>
</dbReference>
<comment type="similarity">
    <text evidence="5">Belongs to the actin-binding proteins ADF family. Coactosin subfamily.</text>
</comment>
<dbReference type="FunFam" id="3.40.20.10:FF:000018">
    <property type="entry name" value="Coactosin-like 1"/>
    <property type="match status" value="1"/>
</dbReference>
<evidence type="ECO:0000259" key="6">
    <source>
        <dbReference type="PROSITE" id="PS51263"/>
    </source>
</evidence>
<dbReference type="InterPro" id="IPR002108">
    <property type="entry name" value="ADF-H"/>
</dbReference>
<evidence type="ECO:0000256" key="2">
    <source>
        <dbReference type="ARBA" id="ARBA00022490"/>
    </source>
</evidence>
<comment type="caution">
    <text evidence="7">The sequence shown here is derived from an EMBL/GenBank/DDBJ whole genome shotgun (WGS) entry which is preliminary data.</text>
</comment>
<evidence type="ECO:0000256" key="1">
    <source>
        <dbReference type="ARBA" id="ARBA00004245"/>
    </source>
</evidence>